<keyword evidence="12 17" id="KW-1133">Transmembrane helix</keyword>
<dbReference type="Gene3D" id="2.60.120.200">
    <property type="match status" value="1"/>
</dbReference>
<keyword evidence="8 19" id="KW-0430">Lectin</keyword>
<feature type="domain" description="Protein kinase" evidence="18">
    <location>
        <begin position="274"/>
        <end position="549"/>
    </location>
</feature>
<evidence type="ECO:0000256" key="8">
    <source>
        <dbReference type="ARBA" id="ARBA00022734"/>
    </source>
</evidence>
<dbReference type="GO" id="GO:0030246">
    <property type="term" value="F:carbohydrate binding"/>
    <property type="evidence" value="ECO:0007669"/>
    <property type="project" value="UniProtKB-KW"/>
</dbReference>
<evidence type="ECO:0000256" key="10">
    <source>
        <dbReference type="ARBA" id="ARBA00022777"/>
    </source>
</evidence>
<keyword evidence="9 16" id="KW-0547">Nucleotide-binding</keyword>
<evidence type="ECO:0000256" key="16">
    <source>
        <dbReference type="PROSITE-ProRule" id="PRU10141"/>
    </source>
</evidence>
<dbReference type="FunFam" id="1.10.510.10:FF:000240">
    <property type="entry name" value="Lectin-domain containing receptor kinase A4.3"/>
    <property type="match status" value="1"/>
</dbReference>
<dbReference type="SUPFAM" id="SSF56112">
    <property type="entry name" value="Protein kinase-like (PK-like)"/>
    <property type="match status" value="1"/>
</dbReference>
<dbReference type="PROSITE" id="PS50011">
    <property type="entry name" value="PROTEIN_KINASE_DOM"/>
    <property type="match status" value="1"/>
</dbReference>
<keyword evidence="5" id="KW-0808">Transferase</keyword>
<keyword evidence="14 19" id="KW-0675">Receptor</keyword>
<dbReference type="PROSITE" id="PS00107">
    <property type="entry name" value="PROTEIN_KINASE_ATP"/>
    <property type="match status" value="1"/>
</dbReference>
<dbReference type="AlphaFoldDB" id="A0A6L2J2J0"/>
<evidence type="ECO:0000256" key="2">
    <source>
        <dbReference type="ARBA" id="ARBA00008536"/>
    </source>
</evidence>
<dbReference type="Pfam" id="PF00139">
    <property type="entry name" value="Lectin_legB"/>
    <property type="match status" value="1"/>
</dbReference>
<keyword evidence="10 19" id="KW-0418">Kinase</keyword>
<evidence type="ECO:0000313" key="19">
    <source>
        <dbReference type="EMBL" id="GEU31031.1"/>
    </source>
</evidence>
<keyword evidence="13 17" id="KW-0472">Membrane</keyword>
<dbReference type="InterPro" id="IPR013320">
    <property type="entry name" value="ConA-like_dom_sf"/>
</dbReference>
<evidence type="ECO:0000256" key="15">
    <source>
        <dbReference type="ARBA" id="ARBA00023180"/>
    </source>
</evidence>
<comment type="similarity">
    <text evidence="3">In the C-terminal section; belongs to the protein kinase superfamily. Ser/Thr protein kinase family.</text>
</comment>
<dbReference type="FunFam" id="3.30.200.20:FF:000168">
    <property type="entry name" value="L-type lectin-domain containing receptor kinase IX.1"/>
    <property type="match status" value="1"/>
</dbReference>
<dbReference type="GO" id="GO:0004672">
    <property type="term" value="F:protein kinase activity"/>
    <property type="evidence" value="ECO:0007669"/>
    <property type="project" value="InterPro"/>
</dbReference>
<evidence type="ECO:0000256" key="9">
    <source>
        <dbReference type="ARBA" id="ARBA00022741"/>
    </source>
</evidence>
<keyword evidence="11 16" id="KW-0067">ATP-binding</keyword>
<keyword evidence="7" id="KW-0732">Signal</keyword>
<dbReference type="CDD" id="cd14066">
    <property type="entry name" value="STKc_IRAK"/>
    <property type="match status" value="1"/>
</dbReference>
<dbReference type="GO" id="GO:0002229">
    <property type="term" value="P:defense response to oomycetes"/>
    <property type="evidence" value="ECO:0007669"/>
    <property type="project" value="UniProtKB-ARBA"/>
</dbReference>
<accession>A0A6L2J2J0</accession>
<dbReference type="InterPro" id="IPR011009">
    <property type="entry name" value="Kinase-like_dom_sf"/>
</dbReference>
<comment type="subcellular location">
    <subcellularLocation>
        <location evidence="1">Cell membrane</location>
        <topology evidence="1">Single-pass type I membrane protein</topology>
    </subcellularLocation>
</comment>
<gene>
    <name evidence="19" type="ORF">Tci_003009</name>
</gene>
<dbReference type="InterPro" id="IPR000719">
    <property type="entry name" value="Prot_kinase_dom"/>
</dbReference>
<evidence type="ECO:0000256" key="12">
    <source>
        <dbReference type="ARBA" id="ARBA00022989"/>
    </source>
</evidence>
<dbReference type="CDD" id="cd06899">
    <property type="entry name" value="lectin_legume_LecRK_Arcelin_ConA"/>
    <property type="match status" value="1"/>
</dbReference>
<evidence type="ECO:0000256" key="4">
    <source>
        <dbReference type="ARBA" id="ARBA00022475"/>
    </source>
</evidence>
<dbReference type="PANTHER" id="PTHR27007">
    <property type="match status" value="1"/>
</dbReference>
<keyword evidence="6 17" id="KW-0812">Transmembrane</keyword>
<dbReference type="GO" id="GO:0005886">
    <property type="term" value="C:plasma membrane"/>
    <property type="evidence" value="ECO:0007669"/>
    <property type="project" value="UniProtKB-SubCell"/>
</dbReference>
<evidence type="ECO:0000256" key="11">
    <source>
        <dbReference type="ARBA" id="ARBA00022840"/>
    </source>
</evidence>
<evidence type="ECO:0000256" key="1">
    <source>
        <dbReference type="ARBA" id="ARBA00004251"/>
    </source>
</evidence>
<comment type="similarity">
    <text evidence="2">In the N-terminal section; belongs to the leguminous lectin family.</text>
</comment>
<dbReference type="PROSITE" id="PS00108">
    <property type="entry name" value="PROTEIN_KINASE_ST"/>
    <property type="match status" value="1"/>
</dbReference>
<keyword evidence="15" id="KW-0325">Glycoprotein</keyword>
<evidence type="ECO:0000256" key="17">
    <source>
        <dbReference type="SAM" id="Phobius"/>
    </source>
</evidence>
<protein>
    <submittedName>
        <fullName evidence="19">L-type lectin-domain containing receptor kinase IX.1-like</fullName>
    </submittedName>
</protein>
<name>A0A6L2J2J0_TANCI</name>
<sequence length="586" mass="65612">MRVGHAKYADPIQIWDRKSGKISDFTTHFTFVVDIQGRSEYGDCFAFFLAPVGFQIPANSDGEFIGLFNTTNNNLPGNQMIVFEFDSVVNSQDPQYEHAGINLNSIQSVNNTAWNVSLHSGHAANVCVSYNATTQIMIMSWRYATDLNTTSLSYQVDLRDVLPEWVTLGFSGNTGFFVERHILQYWDFSSSLNTIQKKADSPKKWKAALGITIPVSIVIFVVIVAYAVFRRRRGKSGHNSLETDALTSMTDDLERGTGPKRFSFRDLALATNNFSDDLKLGEGGFGCVYKGYLSHEDMVVAVKKISQGSKQGKKEYITEVKIISSLRHRNLVQLIGWCHDQTQFLLAYEFLPNASLDYYLFSKKRPLEWGVRYKIVMGLASALLYLHEECEQCVLHRDIKASNIMLDSGFNSKLGDFGLARLMDHESGFRTTDLAGTLGYMSPEYVTTGKASKESDVYSFGVVALEIACGRKAMDRVDPNSDLGLVHWVWDSLGKDELLSGVDQMLCNVFDKKEVECLMRVGLWCAHPDSRLRPSISQAIKVLKFESALPNLPMKMLVPTYNATPDVHEASSASGTMTNYSIDEVR</sequence>
<dbReference type="PROSITE" id="PS00308">
    <property type="entry name" value="LECTIN_LEGUME_ALPHA"/>
    <property type="match status" value="1"/>
</dbReference>
<comment type="caution">
    <text evidence="19">The sequence shown here is derived from an EMBL/GenBank/DDBJ whole genome shotgun (WGS) entry which is preliminary data.</text>
</comment>
<dbReference type="InterPro" id="IPR001220">
    <property type="entry name" value="Legume_lectin_dom"/>
</dbReference>
<dbReference type="InterPro" id="IPR008271">
    <property type="entry name" value="Ser/Thr_kinase_AS"/>
</dbReference>
<keyword evidence="4" id="KW-1003">Cell membrane</keyword>
<evidence type="ECO:0000256" key="7">
    <source>
        <dbReference type="ARBA" id="ARBA00022729"/>
    </source>
</evidence>
<evidence type="ECO:0000256" key="13">
    <source>
        <dbReference type="ARBA" id="ARBA00023136"/>
    </source>
</evidence>
<dbReference type="InterPro" id="IPR017441">
    <property type="entry name" value="Protein_kinase_ATP_BS"/>
</dbReference>
<dbReference type="Gene3D" id="3.30.200.20">
    <property type="entry name" value="Phosphorylase Kinase, domain 1"/>
    <property type="match status" value="1"/>
</dbReference>
<dbReference type="SMART" id="SM00220">
    <property type="entry name" value="S_TKc"/>
    <property type="match status" value="1"/>
</dbReference>
<evidence type="ECO:0000256" key="14">
    <source>
        <dbReference type="ARBA" id="ARBA00023170"/>
    </source>
</evidence>
<reference evidence="19" key="1">
    <citation type="journal article" date="2019" name="Sci. Rep.">
        <title>Draft genome of Tanacetum cinerariifolium, the natural source of mosquito coil.</title>
        <authorList>
            <person name="Yamashiro T."/>
            <person name="Shiraishi A."/>
            <person name="Satake H."/>
            <person name="Nakayama K."/>
        </authorList>
    </citation>
    <scope>NUCLEOTIDE SEQUENCE</scope>
</reference>
<evidence type="ECO:0000256" key="5">
    <source>
        <dbReference type="ARBA" id="ARBA00022679"/>
    </source>
</evidence>
<organism evidence="19">
    <name type="scientific">Tanacetum cinerariifolium</name>
    <name type="common">Dalmatian daisy</name>
    <name type="synonym">Chrysanthemum cinerariifolium</name>
    <dbReference type="NCBI Taxonomy" id="118510"/>
    <lineage>
        <taxon>Eukaryota</taxon>
        <taxon>Viridiplantae</taxon>
        <taxon>Streptophyta</taxon>
        <taxon>Embryophyta</taxon>
        <taxon>Tracheophyta</taxon>
        <taxon>Spermatophyta</taxon>
        <taxon>Magnoliopsida</taxon>
        <taxon>eudicotyledons</taxon>
        <taxon>Gunneridae</taxon>
        <taxon>Pentapetalae</taxon>
        <taxon>asterids</taxon>
        <taxon>campanulids</taxon>
        <taxon>Asterales</taxon>
        <taxon>Asteraceae</taxon>
        <taxon>Asteroideae</taxon>
        <taxon>Anthemideae</taxon>
        <taxon>Anthemidinae</taxon>
        <taxon>Tanacetum</taxon>
    </lineage>
</organism>
<evidence type="ECO:0000256" key="6">
    <source>
        <dbReference type="ARBA" id="ARBA00022692"/>
    </source>
</evidence>
<dbReference type="Pfam" id="PF00069">
    <property type="entry name" value="Pkinase"/>
    <property type="match status" value="1"/>
</dbReference>
<dbReference type="InterPro" id="IPR050528">
    <property type="entry name" value="L-type_Lectin-RKs"/>
</dbReference>
<evidence type="ECO:0000256" key="3">
    <source>
        <dbReference type="ARBA" id="ARBA00010217"/>
    </source>
</evidence>
<feature type="binding site" evidence="16">
    <location>
        <position position="304"/>
    </location>
    <ligand>
        <name>ATP</name>
        <dbReference type="ChEBI" id="CHEBI:30616"/>
    </ligand>
</feature>
<dbReference type="GO" id="GO:0005524">
    <property type="term" value="F:ATP binding"/>
    <property type="evidence" value="ECO:0007669"/>
    <property type="project" value="UniProtKB-UniRule"/>
</dbReference>
<dbReference type="Gene3D" id="1.10.510.10">
    <property type="entry name" value="Transferase(Phosphotransferase) domain 1"/>
    <property type="match status" value="1"/>
</dbReference>
<dbReference type="SUPFAM" id="SSF49899">
    <property type="entry name" value="Concanavalin A-like lectins/glucanases"/>
    <property type="match status" value="1"/>
</dbReference>
<proteinExistence type="inferred from homology"/>
<feature type="transmembrane region" description="Helical" evidence="17">
    <location>
        <begin position="207"/>
        <end position="229"/>
    </location>
</feature>
<dbReference type="EMBL" id="BKCJ010000212">
    <property type="protein sequence ID" value="GEU31031.1"/>
    <property type="molecule type" value="Genomic_DNA"/>
</dbReference>
<dbReference type="InterPro" id="IPR000985">
    <property type="entry name" value="Lectin_LegA_CS"/>
</dbReference>
<evidence type="ECO:0000259" key="18">
    <source>
        <dbReference type="PROSITE" id="PS50011"/>
    </source>
</evidence>